<evidence type="ECO:0000259" key="11">
    <source>
        <dbReference type="PROSITE" id="PS51057"/>
    </source>
</evidence>
<reference evidence="12" key="2">
    <citation type="submission" date="2025-08" db="UniProtKB">
        <authorList>
            <consortium name="Ensembl"/>
        </authorList>
    </citation>
    <scope>IDENTIFICATION</scope>
</reference>
<dbReference type="InterPro" id="IPR001523">
    <property type="entry name" value="Paired_dom"/>
</dbReference>
<dbReference type="GeneTree" id="ENSGT00940000165785"/>
<dbReference type="Gene3D" id="1.10.10.10">
    <property type="entry name" value="Winged helix-like DNA-binding domain superfamily/Winged helix DNA-binding domain"/>
    <property type="match status" value="2"/>
</dbReference>
<comment type="similarity">
    <text evidence="2">Belongs to the paired homeobox family.</text>
</comment>
<evidence type="ECO:0000256" key="2">
    <source>
        <dbReference type="ARBA" id="ARBA00005733"/>
    </source>
</evidence>
<dbReference type="CDD" id="cd00086">
    <property type="entry name" value="homeodomain"/>
    <property type="match status" value="1"/>
</dbReference>
<evidence type="ECO:0000256" key="7">
    <source>
        <dbReference type="ARBA" id="ARBA00023163"/>
    </source>
</evidence>
<keyword evidence="13" id="KW-1185">Reference proteome</keyword>
<keyword evidence="6 9" id="KW-0238">DNA-binding</keyword>
<comment type="subcellular location">
    <subcellularLocation>
        <location evidence="1 9">Nucleus</location>
    </subcellularLocation>
</comment>
<dbReference type="GO" id="GO:0005634">
    <property type="term" value="C:nucleus"/>
    <property type="evidence" value="ECO:0007669"/>
    <property type="project" value="UniProtKB-SubCell"/>
</dbReference>
<keyword evidence="4" id="KW-0563">Paired box</keyword>
<dbReference type="PROSITE" id="PS51057">
    <property type="entry name" value="PAIRED_2"/>
    <property type="match status" value="1"/>
</dbReference>
<keyword evidence="8 9" id="KW-0539">Nucleus</keyword>
<keyword evidence="3" id="KW-0217">Developmental protein</keyword>
<dbReference type="InterPro" id="IPR043565">
    <property type="entry name" value="PAX_fam"/>
</dbReference>
<feature type="region of interest" description="Disordered" evidence="10">
    <location>
        <begin position="147"/>
        <end position="179"/>
    </location>
</feature>
<keyword evidence="5" id="KW-0805">Transcription regulation</keyword>
<sequence>MKNQILTYHTSINQLGGVFLNGRPLPAYKRRMMVELASEGVRPCQISRILQVGCLTCISKVSNGCVSKILGRFQKTGLLGPKATGGSRPRLLTPDVIGAIMHHKHANPAIFAWEIREKLLAGRPSMHQKIPSVSSINRILRKVQMDPGTEHGSHAENGRLSSLDEGSWEPSAEEPAEDPHQAAVLEQEFLQYHYPDMFTREMLASQAHLPEGTITVKPTALCSEVVCWQIRDFGQWSFPLLPPCPSSPAVGPACSTRHLSPGPPGVPAGHFGNGSTPPELDCGATGPSPDSTVRLSTGVSQAVTKTSCKKLK</sequence>
<evidence type="ECO:0000256" key="9">
    <source>
        <dbReference type="RuleBase" id="RU000682"/>
    </source>
</evidence>
<dbReference type="GO" id="GO:0009952">
    <property type="term" value="P:anterior/posterior pattern specification"/>
    <property type="evidence" value="ECO:0007669"/>
    <property type="project" value="UniProtKB-ARBA"/>
</dbReference>
<dbReference type="InterPro" id="IPR009057">
    <property type="entry name" value="Homeodomain-like_sf"/>
</dbReference>
<dbReference type="AlphaFoldDB" id="A0AAY4DS45"/>
<evidence type="ECO:0000313" key="12">
    <source>
        <dbReference type="Ensembl" id="ENSDCDP00010048342.1"/>
    </source>
</evidence>
<dbReference type="PRINTS" id="PR00027">
    <property type="entry name" value="PAIREDBOX"/>
</dbReference>
<dbReference type="Pfam" id="PF00292">
    <property type="entry name" value="PAX"/>
    <property type="match status" value="1"/>
</dbReference>
<evidence type="ECO:0000256" key="4">
    <source>
        <dbReference type="ARBA" id="ARBA00022724"/>
    </source>
</evidence>
<dbReference type="PANTHER" id="PTHR45636">
    <property type="entry name" value="PAIRED BOX PROTEIN PAX-6-RELATED-RELATED"/>
    <property type="match status" value="1"/>
</dbReference>
<evidence type="ECO:0000256" key="6">
    <source>
        <dbReference type="ARBA" id="ARBA00023125"/>
    </source>
</evidence>
<dbReference type="Pfam" id="PF00046">
    <property type="entry name" value="Homeodomain"/>
    <property type="match status" value="1"/>
</dbReference>
<dbReference type="InterPro" id="IPR001356">
    <property type="entry name" value="HD"/>
</dbReference>
<feature type="compositionally biased region" description="Basic and acidic residues" evidence="10">
    <location>
        <begin position="148"/>
        <end position="157"/>
    </location>
</feature>
<evidence type="ECO:0000256" key="8">
    <source>
        <dbReference type="ARBA" id="ARBA00023242"/>
    </source>
</evidence>
<dbReference type="GO" id="GO:0000981">
    <property type="term" value="F:DNA-binding transcription factor activity, RNA polymerase II-specific"/>
    <property type="evidence" value="ECO:0007669"/>
    <property type="project" value="TreeGrafter"/>
</dbReference>
<feature type="region of interest" description="Disordered" evidence="10">
    <location>
        <begin position="254"/>
        <end position="298"/>
    </location>
</feature>
<dbReference type="PANTHER" id="PTHR45636:SF47">
    <property type="entry name" value="PAIRED BOX PROTEIN PAX-4"/>
    <property type="match status" value="1"/>
</dbReference>
<protein>
    <recommendedName>
        <fullName evidence="11">Paired domain-containing protein</fullName>
    </recommendedName>
</protein>
<accession>A0AAY4DS45</accession>
<organism evidence="12 13">
    <name type="scientific">Denticeps clupeoides</name>
    <name type="common">denticle herring</name>
    <dbReference type="NCBI Taxonomy" id="299321"/>
    <lineage>
        <taxon>Eukaryota</taxon>
        <taxon>Metazoa</taxon>
        <taxon>Chordata</taxon>
        <taxon>Craniata</taxon>
        <taxon>Vertebrata</taxon>
        <taxon>Euteleostomi</taxon>
        <taxon>Actinopterygii</taxon>
        <taxon>Neopterygii</taxon>
        <taxon>Teleostei</taxon>
        <taxon>Clupei</taxon>
        <taxon>Clupeiformes</taxon>
        <taxon>Denticipitoidei</taxon>
        <taxon>Denticipitidae</taxon>
        <taxon>Denticeps</taxon>
    </lineage>
</organism>
<dbReference type="InterPro" id="IPR036388">
    <property type="entry name" value="WH-like_DNA-bd_sf"/>
</dbReference>
<keyword evidence="7" id="KW-0804">Transcription</keyword>
<dbReference type="Gene3D" id="1.10.10.60">
    <property type="entry name" value="Homeodomain-like"/>
    <property type="match status" value="1"/>
</dbReference>
<dbReference type="GO" id="GO:0000978">
    <property type="term" value="F:RNA polymerase II cis-regulatory region sequence-specific DNA binding"/>
    <property type="evidence" value="ECO:0007669"/>
    <property type="project" value="TreeGrafter"/>
</dbReference>
<feature type="domain" description="Paired" evidence="11">
    <location>
        <begin position="8"/>
        <end position="143"/>
    </location>
</feature>
<dbReference type="GO" id="GO:0030902">
    <property type="term" value="P:hindbrain development"/>
    <property type="evidence" value="ECO:0007669"/>
    <property type="project" value="UniProtKB-ARBA"/>
</dbReference>
<dbReference type="GO" id="GO:0048593">
    <property type="term" value="P:camera-type eye morphogenesis"/>
    <property type="evidence" value="ECO:0007669"/>
    <property type="project" value="UniProtKB-ARBA"/>
</dbReference>
<keyword evidence="9" id="KW-0371">Homeobox</keyword>
<reference evidence="12" key="3">
    <citation type="submission" date="2025-09" db="UniProtKB">
        <authorList>
            <consortium name="Ensembl"/>
        </authorList>
    </citation>
    <scope>IDENTIFICATION</scope>
</reference>
<dbReference type="Proteomes" id="UP000694580">
    <property type="component" value="Chromosome 15"/>
</dbReference>
<evidence type="ECO:0000256" key="3">
    <source>
        <dbReference type="ARBA" id="ARBA00022473"/>
    </source>
</evidence>
<evidence type="ECO:0000313" key="13">
    <source>
        <dbReference type="Proteomes" id="UP000694580"/>
    </source>
</evidence>
<name>A0AAY4DS45_9TELE</name>
<proteinExistence type="inferred from homology"/>
<reference evidence="12 13" key="1">
    <citation type="submission" date="2020-06" db="EMBL/GenBank/DDBJ databases">
        <authorList>
            <consortium name="Wellcome Sanger Institute Data Sharing"/>
        </authorList>
    </citation>
    <scope>NUCLEOTIDE SEQUENCE [LARGE SCALE GENOMIC DNA]</scope>
</reference>
<evidence type="ECO:0000256" key="1">
    <source>
        <dbReference type="ARBA" id="ARBA00004123"/>
    </source>
</evidence>
<dbReference type="FunFam" id="1.10.10.10:FF:000003">
    <property type="entry name" value="Paired box protein Pax-6"/>
    <property type="match status" value="1"/>
</dbReference>
<feature type="compositionally biased region" description="Polar residues" evidence="10">
    <location>
        <begin position="288"/>
        <end position="298"/>
    </location>
</feature>
<dbReference type="Ensembl" id="ENSDCDT00010058677.1">
    <property type="protein sequence ID" value="ENSDCDP00010048342.1"/>
    <property type="gene ID" value="ENSDCDG00010029142.1"/>
</dbReference>
<evidence type="ECO:0000256" key="10">
    <source>
        <dbReference type="SAM" id="MobiDB-lite"/>
    </source>
</evidence>
<dbReference type="SUPFAM" id="SSF46689">
    <property type="entry name" value="Homeodomain-like"/>
    <property type="match status" value="2"/>
</dbReference>
<dbReference type="SMART" id="SM00351">
    <property type="entry name" value="PAX"/>
    <property type="match status" value="1"/>
</dbReference>
<evidence type="ECO:0000256" key="5">
    <source>
        <dbReference type="ARBA" id="ARBA00023015"/>
    </source>
</evidence>